<dbReference type="PANTHER" id="PTHR21292:SF7">
    <property type="entry name" value="EXOCYST COMPLEX COMPONENT 3-LIKE 2"/>
    <property type="match status" value="1"/>
</dbReference>
<dbReference type="GO" id="GO:0006887">
    <property type="term" value="P:exocytosis"/>
    <property type="evidence" value="ECO:0007669"/>
    <property type="project" value="InterPro"/>
</dbReference>
<evidence type="ECO:0000256" key="2">
    <source>
        <dbReference type="SAM" id="MobiDB-lite"/>
    </source>
</evidence>
<keyword evidence="4" id="KW-1185">Reference proteome</keyword>
<sequence length="763" mass="88862">MFLWQPCKKWKHFFFHRDFIFGMISEVIDKSNEKTDEDTLSLKSNKTPTNSSVKKKMKSLKDSFRDAMKKIQLSPGTTEPKADANGNDVASPPVLSPSDSTKRGVSSRRSLPFSTKSRHPPLESVSSEEKNEEKLEETWEEVVHEEVEETYTLPELPHTPLSVMQINNLIEKDLLEDAHLNLLALRQEFQQEQERCGDNSPMELTKKEKDLSLLYGNLRNKLKALVRDSNSLPSRNKELLLTVARIIQEEEKRAEEPGALGGSWMESWKEAVGEAVQGKVESVPLEQRQQNSSWLAVHLGLLGKAILEDLQNVKRVLRSSYPPSFNIFSTYVKSYHRVVGQHLKSLKEEVTELKDLYHLLDWIINKYNSEKIMGSPSLEPLMKNENTALQLDEDFLKQLKEKYCCRVSEDLRYSLDKVTELEYDSVWKNSETPTKEEDFLDSPLHMDIWTNVKGIVRNSQKIDAQLEKRVISSCLEELKQFPKRFEMEFRNHCSALRPQPLWTLYNITYINSFTALQQHMDEYQDVCPNEVEGFRKEVKWLIVRLVQDPEDQFKEDVAPYLQRMMTRKWLINDGDFDQLYSRTKLLSEHYAMMRPPHVQESANRLHYYVVKEYIGQLMTNSYSCRNRKHEKAAAKIHQQWGKLGELFENMKSTHEWLYPVGDELSDIIGQKNKRDIKDHLEPLVEHYPDFSRKHLVAVLTFRGLLRGREYRLILQRLAELKKNLGSVGGDKSRILFDNMQVAVRTDCLSILPFSCLDVLLPHN</sequence>
<dbReference type="GO" id="GO:0000145">
    <property type="term" value="C:exocyst"/>
    <property type="evidence" value="ECO:0007669"/>
    <property type="project" value="InterPro"/>
</dbReference>
<evidence type="ECO:0000313" key="4">
    <source>
        <dbReference type="Proteomes" id="UP000261640"/>
    </source>
</evidence>
<feature type="region of interest" description="Disordered" evidence="2">
    <location>
        <begin position="74"/>
        <end position="136"/>
    </location>
</feature>
<evidence type="ECO:0000256" key="1">
    <source>
        <dbReference type="ARBA" id="ARBA00009447"/>
    </source>
</evidence>
<feature type="region of interest" description="Disordered" evidence="2">
    <location>
        <begin position="32"/>
        <end position="59"/>
    </location>
</feature>
<feature type="compositionally biased region" description="Basic and acidic residues" evidence="2">
    <location>
        <begin position="127"/>
        <end position="136"/>
    </location>
</feature>
<dbReference type="GeneTree" id="ENSGT01030000234613"/>
<feature type="compositionally biased region" description="Polar residues" evidence="2">
    <location>
        <begin position="97"/>
        <end position="115"/>
    </location>
</feature>
<dbReference type="AlphaFoldDB" id="A0A3Q3KSX3"/>
<name>A0A3Q3KSX3_9TELE</name>
<dbReference type="PANTHER" id="PTHR21292">
    <property type="entry name" value="EXOCYST COMPLEX COMPONENT SEC6-RELATED"/>
    <property type="match status" value="1"/>
</dbReference>
<dbReference type="InParanoid" id="A0A3Q3KSX3"/>
<proteinExistence type="inferred from homology"/>
<reference evidence="3" key="1">
    <citation type="submission" date="2025-08" db="UniProtKB">
        <authorList>
            <consortium name="Ensembl"/>
        </authorList>
    </citation>
    <scope>IDENTIFICATION</scope>
</reference>
<dbReference type="InterPro" id="IPR010326">
    <property type="entry name" value="EXOC3/Sec6"/>
</dbReference>
<protein>
    <submittedName>
        <fullName evidence="3">Exocyst complex component 3-like 4</fullName>
    </submittedName>
</protein>
<organism evidence="3 4">
    <name type="scientific">Mastacembelus armatus</name>
    <name type="common">zig-zag eel</name>
    <dbReference type="NCBI Taxonomy" id="205130"/>
    <lineage>
        <taxon>Eukaryota</taxon>
        <taxon>Metazoa</taxon>
        <taxon>Chordata</taxon>
        <taxon>Craniata</taxon>
        <taxon>Vertebrata</taxon>
        <taxon>Euteleostomi</taxon>
        <taxon>Actinopterygii</taxon>
        <taxon>Neopterygii</taxon>
        <taxon>Teleostei</taxon>
        <taxon>Neoteleostei</taxon>
        <taxon>Acanthomorphata</taxon>
        <taxon>Anabantaria</taxon>
        <taxon>Synbranchiformes</taxon>
        <taxon>Mastacembelidae</taxon>
        <taxon>Mastacembelus</taxon>
    </lineage>
</organism>
<dbReference type="Proteomes" id="UP000261640">
    <property type="component" value="Unplaced"/>
</dbReference>
<dbReference type="GO" id="GO:0000149">
    <property type="term" value="F:SNARE binding"/>
    <property type="evidence" value="ECO:0007669"/>
    <property type="project" value="TreeGrafter"/>
</dbReference>
<dbReference type="InterPro" id="IPR042532">
    <property type="entry name" value="EXOC3/Sec6_C"/>
</dbReference>
<evidence type="ECO:0000313" key="3">
    <source>
        <dbReference type="Ensembl" id="ENSMAMP00000000101.1"/>
    </source>
</evidence>
<accession>A0A3Q3KSX3</accession>
<comment type="similarity">
    <text evidence="1">Belongs to the SEC6 family.</text>
</comment>
<dbReference type="Ensembl" id="ENSMAMT00000000105.2">
    <property type="protein sequence ID" value="ENSMAMP00000000101.1"/>
    <property type="gene ID" value="ENSMAMG00000000072.2"/>
</dbReference>
<dbReference type="GO" id="GO:0051601">
    <property type="term" value="P:exocyst localization"/>
    <property type="evidence" value="ECO:0007669"/>
    <property type="project" value="TreeGrafter"/>
</dbReference>
<dbReference type="Pfam" id="PF06046">
    <property type="entry name" value="Sec6"/>
    <property type="match status" value="1"/>
</dbReference>
<dbReference type="STRING" id="205130.ENSMAMP00000000101"/>
<dbReference type="Gene3D" id="1.10.357.70">
    <property type="entry name" value="Exocyst complex component Sec6, C-terminal domain"/>
    <property type="match status" value="1"/>
</dbReference>
<feature type="compositionally biased region" description="Polar residues" evidence="2">
    <location>
        <begin position="41"/>
        <end position="52"/>
    </location>
</feature>
<reference evidence="3" key="2">
    <citation type="submission" date="2025-09" db="UniProtKB">
        <authorList>
            <consortium name="Ensembl"/>
        </authorList>
    </citation>
    <scope>IDENTIFICATION</scope>
</reference>